<protein>
    <submittedName>
        <fullName evidence="2">Uncharacterized protein</fullName>
    </submittedName>
</protein>
<name>A0A6A6AGT2_9PLEO</name>
<gene>
    <name evidence="2" type="ORF">P153DRAFT_355800</name>
</gene>
<dbReference type="EMBL" id="ML977503">
    <property type="protein sequence ID" value="KAF2131010.1"/>
    <property type="molecule type" value="Genomic_DNA"/>
</dbReference>
<dbReference type="GeneID" id="54407030"/>
<dbReference type="RefSeq" id="XP_033525397.1">
    <property type="nucleotide sequence ID" value="XM_033666598.1"/>
</dbReference>
<keyword evidence="3" id="KW-1185">Reference proteome</keyword>
<evidence type="ECO:0000313" key="2">
    <source>
        <dbReference type="EMBL" id="KAF2131010.1"/>
    </source>
</evidence>
<reference evidence="2" key="1">
    <citation type="journal article" date="2020" name="Stud. Mycol.">
        <title>101 Dothideomycetes genomes: a test case for predicting lifestyles and emergence of pathogens.</title>
        <authorList>
            <person name="Haridas S."/>
            <person name="Albert R."/>
            <person name="Binder M."/>
            <person name="Bloem J."/>
            <person name="Labutti K."/>
            <person name="Salamov A."/>
            <person name="Andreopoulos B."/>
            <person name="Baker S."/>
            <person name="Barry K."/>
            <person name="Bills G."/>
            <person name="Bluhm B."/>
            <person name="Cannon C."/>
            <person name="Castanera R."/>
            <person name="Culley D."/>
            <person name="Daum C."/>
            <person name="Ezra D."/>
            <person name="Gonzalez J."/>
            <person name="Henrissat B."/>
            <person name="Kuo A."/>
            <person name="Liang C."/>
            <person name="Lipzen A."/>
            <person name="Lutzoni F."/>
            <person name="Magnuson J."/>
            <person name="Mondo S."/>
            <person name="Nolan M."/>
            <person name="Ohm R."/>
            <person name="Pangilinan J."/>
            <person name="Park H.-J."/>
            <person name="Ramirez L."/>
            <person name="Alfaro M."/>
            <person name="Sun H."/>
            <person name="Tritt A."/>
            <person name="Yoshinaga Y."/>
            <person name="Zwiers L.-H."/>
            <person name="Turgeon B."/>
            <person name="Goodwin S."/>
            <person name="Spatafora J."/>
            <person name="Crous P."/>
            <person name="Grigoriev I."/>
        </authorList>
    </citation>
    <scope>NUCLEOTIDE SEQUENCE</scope>
    <source>
        <strain evidence="2">CBS 119687</strain>
    </source>
</reference>
<dbReference type="AlphaFoldDB" id="A0A6A6AGT2"/>
<proteinExistence type="predicted"/>
<dbReference type="Proteomes" id="UP000799771">
    <property type="component" value="Unassembled WGS sequence"/>
</dbReference>
<evidence type="ECO:0000256" key="1">
    <source>
        <dbReference type="SAM" id="MobiDB-lite"/>
    </source>
</evidence>
<sequence length="192" mass="21832">MTWDEDYTAAGQGPPALRIGSTSTQLKAERRHMPMQGDSVNRDEIEDGSRGDVILSSNCLRSTRDDDGRNLKFAVEKYDGDDWSGYRLRDVETQELVTVDGDWVRLHPEGDKPEEDTIMMFKEFEEDSGRTAWLMWFKSRGSVVHLNDTGYLNLKDSGRHALFNFYDGNESTSSSIKADVDAGDFSRFEIRS</sequence>
<feature type="region of interest" description="Disordered" evidence="1">
    <location>
        <begin position="1"/>
        <end position="48"/>
    </location>
</feature>
<evidence type="ECO:0000313" key="3">
    <source>
        <dbReference type="Proteomes" id="UP000799771"/>
    </source>
</evidence>
<accession>A0A6A6AGT2</accession>
<organism evidence="2 3">
    <name type="scientific">Dothidotthia symphoricarpi CBS 119687</name>
    <dbReference type="NCBI Taxonomy" id="1392245"/>
    <lineage>
        <taxon>Eukaryota</taxon>
        <taxon>Fungi</taxon>
        <taxon>Dikarya</taxon>
        <taxon>Ascomycota</taxon>
        <taxon>Pezizomycotina</taxon>
        <taxon>Dothideomycetes</taxon>
        <taxon>Pleosporomycetidae</taxon>
        <taxon>Pleosporales</taxon>
        <taxon>Dothidotthiaceae</taxon>
        <taxon>Dothidotthia</taxon>
    </lineage>
</organism>